<evidence type="ECO:0000313" key="2">
    <source>
        <dbReference type="EMBL" id="TKC35495.1"/>
    </source>
</evidence>
<feature type="non-terminal residue" evidence="2">
    <location>
        <position position="1"/>
    </location>
</feature>
<feature type="domain" description="Fibronectin type-III" evidence="1">
    <location>
        <begin position="928"/>
        <end position="1020"/>
    </location>
</feature>
<dbReference type="PANTHER" id="PTHR46957:SF7">
    <property type="entry name" value="USHERIN"/>
    <property type="match status" value="1"/>
</dbReference>
<feature type="domain" description="Fibronectin type-III" evidence="1">
    <location>
        <begin position="1553"/>
        <end position="1652"/>
    </location>
</feature>
<reference evidence="3" key="1">
    <citation type="journal article" date="2019" name="IScience">
        <title>Narwhal Genome Reveals Long-Term Low Genetic Diversity despite Current Large Abundance Size.</title>
        <authorList>
            <person name="Westbury M.V."/>
            <person name="Petersen B."/>
            <person name="Garde E."/>
            <person name="Heide-Jorgensen M.P."/>
            <person name="Lorenzen E.D."/>
        </authorList>
    </citation>
    <scope>NUCLEOTIDE SEQUENCE [LARGE SCALE GENOMIC DNA]</scope>
</reference>
<sequence>ECKEFGQVENRTLEAPPEGTVNVSVKTEGSQKAHLFVGLNNILKVESSHVIFGCHPVSQTIKTVLNVAKLRSKRTFKTDDNYTLLNGTQVMYSGEETSLSVLIDGLVPFTNYTVQAKLCFDYHATLQNYEVRDLQPYTEYEFRLVVSNGFGSAHSSWILFITAEDKPGPIDPPILRDVKSRMMLVTWQHPLKRNGIITHYNIHQHGRLCLKTSGNVTNGTVVHLRPYTAYTFQVEACTSKGCSLSPESQTVWTLPDAPEGIPRPELFSDTPTSVIISWQPPTHPNGLVENFTIERRVEGKEEATTLVTFPRGHPMRFIDKTSALSPWTKYEYRVLMSTLGGGTNSSAWAEVTTRPSRPAGVQPPVVDVLGPDAAKIAKTTSLGVCVTRNNNPVPQVVSTHSFAMVTWRAPLILNGDILTYEIRMPDPHITITNVTSSVFSHVVTHLIPFTNYSVTIVACSGGNGHLGGCTESFPTHVTTHPTLPQDLSPLSVVPLSESYVGISWQPPARPNGPNLRYELLRCKIQQPLASNPPEDLNLWHNIYSGTQWFYEDKGLSSSATANESRKLLPDVNSHVIGHLNPNTEYRIFISVFNGVASVNSEVLRATTCDGEPQGMLPPEVVIINSTAVRVIWTAPSNPNGVVTEYSVYVNNQLYKTGINVPGSFILRDLSPLMIYDIQGQLQIGLRYFCISGSTNQEKQFVVVAEYKRGNRIISAARGITLGFYQVKYAVQMNSTIGFPLASVTPAVADCHTPPPETRFAVLGGSMMAMASSAVVDRLKPKSARLSARRLWKPQRTAADVNLEPYVTYEYRISAWNSYGQGFSKAVRATTKEDVPEGVNPPRWTKMDHLDDVIVLNWKKPIQSNGPIIYYILLRDGIERFRGTSLSFSDTKGIQPFMEYSYQLKACTVAGCATSSKVVAATTQGVPQSIPPPRIVAPSAETLHVSWDVPPKPNGVIKEYQLRQVGKGLIYTDTTDRRQHTVTGLQPYTNYSFTLRACTSAGCTSRILTPEIPVEYNVLLNAGKRQFYDNHGYTSIRPAGLEEESLLFVWSEGALEFIDNADTLRPFTLYEYRATGAHSVLLNWTKPESPNGIISQYRVVYQERTDDPTLNFSVVHAFTVTLGYGAETLGEESIVCALTFSLGFRKGTSHQAHLFGLEPFTTYHISVVATNQAGEVSSPWTLVRTLESSPSGLSYFTVEQKENGRALLLQWSEPVRTNGVIKTYNVFSDGVLEYAGLNRQFLFRRLDPFTLYTLTLEACTRAGCAHSAPQPLWTEEAAPQSQLAPTIQSVGSTRVELSWSEPVNPNGKIIRYEPSTQYNLSLVACTNGGCTASVVESAWTMEAPPQNMDPPKLQVTGSGSIEITWKPPGTPNGQIRSYELRRDGTIVYTGLETRYHDFTLAPGVEYGYTVMANNSQGGMEPPKLLAQGPQDILVSWDPPVRTNGHIVNYTLFIRELFERETKIVHGMKTKNRETAQRWKPIHQKDGENPWSGLRAPKFHAVSATQAVVNISAPQKPNGIVSLYRLFSNDTSGAQTVLAEGLATQQTLHGLQPFTTYSIGIQTLASRTASFQWSPPLFPNGVIQSYELQLYVACPPDSATPCTPSQTETKYTGPGLRASLGGLQPYTTYKLRVVAHNDLGSTASEWISFITQKECEFISSKASVLKADSQMYRAPFSVDSNLSVVCVDWSGSFLLNGRLKEFVLTDGGQRVYSGLDTTLYIPKTADRRHKKLGFPAFRDAQSDDLK</sequence>
<dbReference type="EMBL" id="RWIC01001518">
    <property type="protein sequence ID" value="TKC35495.1"/>
    <property type="molecule type" value="Genomic_DNA"/>
</dbReference>
<dbReference type="GO" id="GO:0016020">
    <property type="term" value="C:membrane"/>
    <property type="evidence" value="ECO:0007669"/>
    <property type="project" value="UniProtKB-SubCell"/>
</dbReference>
<dbReference type="InterPro" id="IPR050713">
    <property type="entry name" value="RTP_Phos/Ushers"/>
</dbReference>
<accession>A0A4U1EGX9</accession>
<feature type="domain" description="Fibronectin type-III" evidence="1">
    <location>
        <begin position="388"/>
        <end position="482"/>
    </location>
</feature>
<feature type="domain" description="Fibronectin type-III" evidence="1">
    <location>
        <begin position="837"/>
        <end position="925"/>
    </location>
</feature>
<dbReference type="Pfam" id="PF00041">
    <property type="entry name" value="fn3"/>
    <property type="match status" value="6"/>
</dbReference>
<feature type="domain" description="Fibronectin type-III" evidence="1">
    <location>
        <begin position="169"/>
        <end position="256"/>
    </location>
</feature>
<organism evidence="2 3">
    <name type="scientific">Monodon monoceros</name>
    <name type="common">Narwhal</name>
    <name type="synonym">Ceratodon monodon</name>
    <dbReference type="NCBI Taxonomy" id="40151"/>
    <lineage>
        <taxon>Eukaryota</taxon>
        <taxon>Metazoa</taxon>
        <taxon>Chordata</taxon>
        <taxon>Craniata</taxon>
        <taxon>Vertebrata</taxon>
        <taxon>Euteleostomi</taxon>
        <taxon>Mammalia</taxon>
        <taxon>Eutheria</taxon>
        <taxon>Laurasiatheria</taxon>
        <taxon>Artiodactyla</taxon>
        <taxon>Whippomorpha</taxon>
        <taxon>Cetacea</taxon>
        <taxon>Odontoceti</taxon>
        <taxon>Monodontidae</taxon>
        <taxon>Monodon</taxon>
    </lineage>
</organism>
<dbReference type="FunFam" id="2.60.40.10:FF:001135">
    <property type="entry name" value="Usherin"/>
    <property type="match status" value="1"/>
</dbReference>
<dbReference type="PROSITE" id="PS50853">
    <property type="entry name" value="FN3"/>
    <property type="match status" value="10"/>
</dbReference>
<dbReference type="FunFam" id="2.60.40.10:FF:001236">
    <property type="entry name" value="Usherin"/>
    <property type="match status" value="1"/>
</dbReference>
<gene>
    <name evidence="2" type="ORF">EI555_013058</name>
</gene>
<dbReference type="SUPFAM" id="SSF49265">
    <property type="entry name" value="Fibronectin type III"/>
    <property type="match status" value="10"/>
</dbReference>
<dbReference type="PANTHER" id="PTHR46957">
    <property type="entry name" value="CYTOKINE RECEPTOR"/>
    <property type="match status" value="1"/>
</dbReference>
<feature type="domain" description="Fibronectin type-III" evidence="1">
    <location>
        <begin position="258"/>
        <end position="356"/>
    </location>
</feature>
<dbReference type="FunFam" id="2.60.40.10:FF:001168">
    <property type="entry name" value="Usherin"/>
    <property type="match status" value="1"/>
</dbReference>
<protein>
    <recommendedName>
        <fullName evidence="1">Fibronectin type-III domain-containing protein</fullName>
    </recommendedName>
</protein>
<dbReference type="FunFam" id="2.60.40.10:FF:001037">
    <property type="entry name" value="Usherin"/>
    <property type="match status" value="1"/>
</dbReference>
<feature type="domain" description="Fibronectin type-III" evidence="1">
    <location>
        <begin position="1191"/>
        <end position="1276"/>
    </location>
</feature>
<dbReference type="FunFam" id="2.60.40.10:FF:001945">
    <property type="entry name" value="Usherin"/>
    <property type="match status" value="1"/>
</dbReference>
<dbReference type="FunFam" id="2.60.40.10:FF:001716">
    <property type="entry name" value="Usherin"/>
    <property type="match status" value="1"/>
</dbReference>
<feature type="domain" description="Fibronectin type-III" evidence="1">
    <location>
        <begin position="1064"/>
        <end position="1190"/>
    </location>
</feature>
<dbReference type="FunFam" id="2.60.40.10:FF:001251">
    <property type="entry name" value="usherin"/>
    <property type="match status" value="1"/>
</dbReference>
<dbReference type="FunFam" id="2.60.40.10:FF:001030">
    <property type="entry name" value="Usherin"/>
    <property type="match status" value="1"/>
</dbReference>
<dbReference type="CDD" id="cd00063">
    <property type="entry name" value="FN3"/>
    <property type="match status" value="12"/>
</dbReference>
<feature type="non-terminal residue" evidence="2">
    <location>
        <position position="1744"/>
    </location>
</feature>
<dbReference type="SMART" id="SM00060">
    <property type="entry name" value="FN3"/>
    <property type="match status" value="14"/>
</dbReference>
<dbReference type="InterPro" id="IPR036116">
    <property type="entry name" value="FN3_sf"/>
</dbReference>
<name>A0A4U1EGX9_MONMO</name>
<dbReference type="Proteomes" id="UP000308365">
    <property type="component" value="Unassembled WGS sequence"/>
</dbReference>
<comment type="caution">
    <text evidence="2">The sequence shown here is derived from an EMBL/GenBank/DDBJ whole genome shotgun (WGS) entry which is preliminary data.</text>
</comment>
<feature type="domain" description="Fibronectin type-III" evidence="1">
    <location>
        <begin position="483"/>
        <end position="610"/>
    </location>
</feature>
<evidence type="ECO:0000313" key="3">
    <source>
        <dbReference type="Proteomes" id="UP000308365"/>
    </source>
</evidence>
<feature type="domain" description="Fibronectin type-III" evidence="1">
    <location>
        <begin position="1343"/>
        <end position="1430"/>
    </location>
</feature>
<dbReference type="FunFam" id="2.60.40.10:FF:000819">
    <property type="entry name" value="Usherin"/>
    <property type="match status" value="1"/>
</dbReference>
<dbReference type="InterPro" id="IPR013783">
    <property type="entry name" value="Ig-like_fold"/>
</dbReference>
<proteinExistence type="predicted"/>
<evidence type="ECO:0000259" key="1">
    <source>
        <dbReference type="PROSITE" id="PS50853"/>
    </source>
</evidence>
<dbReference type="InterPro" id="IPR003961">
    <property type="entry name" value="FN3_dom"/>
</dbReference>
<dbReference type="Gene3D" id="2.60.40.10">
    <property type="entry name" value="Immunoglobulins"/>
    <property type="match status" value="15"/>
</dbReference>